<feature type="compositionally biased region" description="Basic and acidic residues" evidence="1">
    <location>
        <begin position="250"/>
        <end position="261"/>
    </location>
</feature>
<feature type="region of interest" description="Disordered" evidence="1">
    <location>
        <begin position="1"/>
        <end position="25"/>
    </location>
</feature>
<feature type="compositionally biased region" description="Basic residues" evidence="1">
    <location>
        <begin position="348"/>
        <end position="363"/>
    </location>
</feature>
<dbReference type="AlphaFoldDB" id="A0A1X6P7J5"/>
<proteinExistence type="predicted"/>
<reference evidence="2 3" key="1">
    <citation type="submission" date="2017-03" db="EMBL/GenBank/DDBJ databases">
        <title>WGS assembly of Porphyra umbilicalis.</title>
        <authorList>
            <person name="Brawley S.H."/>
            <person name="Blouin N.A."/>
            <person name="Ficko-Blean E."/>
            <person name="Wheeler G.L."/>
            <person name="Lohr M."/>
            <person name="Goodson H.V."/>
            <person name="Jenkins J.W."/>
            <person name="Blaby-Haas C.E."/>
            <person name="Helliwell K.E."/>
            <person name="Chan C."/>
            <person name="Marriage T."/>
            <person name="Bhattacharya D."/>
            <person name="Klein A.S."/>
            <person name="Badis Y."/>
            <person name="Brodie J."/>
            <person name="Cao Y."/>
            <person name="Collen J."/>
            <person name="Dittami S.M."/>
            <person name="Gachon C.M."/>
            <person name="Green B.R."/>
            <person name="Karpowicz S."/>
            <person name="Kim J.W."/>
            <person name="Kudahl U."/>
            <person name="Lin S."/>
            <person name="Michel G."/>
            <person name="Mittag M."/>
            <person name="Olson B.J."/>
            <person name="Pangilinan J."/>
            <person name="Peng Y."/>
            <person name="Qiu H."/>
            <person name="Shu S."/>
            <person name="Singer J.T."/>
            <person name="Smith A.G."/>
            <person name="Sprecher B.N."/>
            <person name="Wagner V."/>
            <person name="Wang W."/>
            <person name="Wang Z.-Y."/>
            <person name="Yan J."/>
            <person name="Yarish C."/>
            <person name="Zoeuner-Riek S."/>
            <person name="Zhuang Y."/>
            <person name="Zou Y."/>
            <person name="Lindquist E.A."/>
            <person name="Grimwood J."/>
            <person name="Barry K."/>
            <person name="Rokhsar D.S."/>
            <person name="Schmutz J."/>
            <person name="Stiller J.W."/>
            <person name="Grossman A.R."/>
            <person name="Prochnik S.E."/>
        </authorList>
    </citation>
    <scope>NUCLEOTIDE SEQUENCE [LARGE SCALE GENOMIC DNA]</scope>
    <source>
        <strain evidence="2">4086291</strain>
    </source>
</reference>
<evidence type="ECO:0000256" key="1">
    <source>
        <dbReference type="SAM" id="MobiDB-lite"/>
    </source>
</evidence>
<feature type="region of interest" description="Disordered" evidence="1">
    <location>
        <begin position="211"/>
        <end position="363"/>
    </location>
</feature>
<feature type="compositionally biased region" description="Low complexity" evidence="1">
    <location>
        <begin position="121"/>
        <end position="134"/>
    </location>
</feature>
<feature type="compositionally biased region" description="Low complexity" evidence="1">
    <location>
        <begin position="91"/>
        <end position="101"/>
    </location>
</feature>
<evidence type="ECO:0000313" key="3">
    <source>
        <dbReference type="Proteomes" id="UP000218209"/>
    </source>
</evidence>
<dbReference type="Proteomes" id="UP000218209">
    <property type="component" value="Unassembled WGS sequence"/>
</dbReference>
<sequence length="363" mass="38356">GTRLVDLTRSTRGDEGWPADAATHADLQPPLGSRICVAFPTRWRERHFSHVSRRRSARRAPVLEAARHRRSPVTCAGQKRRRGVGLGRATGGVPRVAVARAPPRRRAPSTRPRAPRGDGARGAVAGARAPALRRPALRHPARRRPPPRRPPPQRAGRHARPPHSLTTTTLSAATVVAAAPGSAAAGDAAAAAVADVPDSCSKARLVSAYVDPKPTPAPKPIVVALDAPPPVVHQTTQAGRRPQPTPKVGDGGDRTTKEKSEASSVSTTPTHGDERESREEQKYGGRGPGGIGPPTHTPAGTGGGAGRTGRDDTRGAPTDGKHDTPQANPPPEQCHPTKARPPATYGKARARRRRRRRGRRPSA</sequence>
<feature type="non-terminal residue" evidence="2">
    <location>
        <position position="1"/>
    </location>
</feature>
<feature type="region of interest" description="Disordered" evidence="1">
    <location>
        <begin position="53"/>
        <end position="164"/>
    </location>
</feature>
<feature type="compositionally biased region" description="Basic and acidic residues" evidence="1">
    <location>
        <begin position="271"/>
        <end position="283"/>
    </location>
</feature>
<feature type="compositionally biased region" description="Basic residues" evidence="1">
    <location>
        <begin position="135"/>
        <end position="147"/>
    </location>
</feature>
<evidence type="ECO:0000313" key="2">
    <source>
        <dbReference type="EMBL" id="OSX76824.1"/>
    </source>
</evidence>
<name>A0A1X6P7J5_PORUM</name>
<feature type="compositionally biased region" description="Basic and acidic residues" evidence="1">
    <location>
        <begin position="308"/>
        <end position="324"/>
    </location>
</feature>
<gene>
    <name evidence="2" type="ORF">BU14_0172s0007</name>
</gene>
<dbReference type="EMBL" id="KV918854">
    <property type="protein sequence ID" value="OSX76824.1"/>
    <property type="molecule type" value="Genomic_DNA"/>
</dbReference>
<organism evidence="2 3">
    <name type="scientific">Porphyra umbilicalis</name>
    <name type="common">Purple laver</name>
    <name type="synonym">Red alga</name>
    <dbReference type="NCBI Taxonomy" id="2786"/>
    <lineage>
        <taxon>Eukaryota</taxon>
        <taxon>Rhodophyta</taxon>
        <taxon>Bangiophyceae</taxon>
        <taxon>Bangiales</taxon>
        <taxon>Bangiaceae</taxon>
        <taxon>Porphyra</taxon>
    </lineage>
</organism>
<accession>A0A1X6P7J5</accession>
<keyword evidence="3" id="KW-1185">Reference proteome</keyword>
<protein>
    <submittedName>
        <fullName evidence="2">Uncharacterized protein</fullName>
    </submittedName>
</protein>